<dbReference type="Proteomes" id="UP000824281">
    <property type="component" value="Chromosome"/>
</dbReference>
<proteinExistence type="predicted"/>
<feature type="signal peptide" evidence="2">
    <location>
        <begin position="1"/>
        <end position="15"/>
    </location>
</feature>
<organism evidence="3 4">
    <name type="scientific">Qipengyuania aurantiaca</name>
    <dbReference type="NCBI Taxonomy" id="2867233"/>
    <lineage>
        <taxon>Bacteria</taxon>
        <taxon>Pseudomonadati</taxon>
        <taxon>Pseudomonadota</taxon>
        <taxon>Alphaproteobacteria</taxon>
        <taxon>Sphingomonadales</taxon>
        <taxon>Erythrobacteraceae</taxon>
        <taxon>Qipengyuania</taxon>
    </lineage>
</organism>
<gene>
    <name evidence="3" type="ORF">K3148_02625</name>
</gene>
<dbReference type="RefSeq" id="WP_221425790.1">
    <property type="nucleotide sequence ID" value="NZ_CP081295.1"/>
</dbReference>
<sequence>MIRFLLLASTCLALAACGDTSETPSETDENLDARGEVLGGSISDDMLPLDTVTSQSPSQGGDEEAASSTGGSAPAAPAPAPAEPAEEPVMEPPQPQLDDQSPET</sequence>
<evidence type="ECO:0000313" key="4">
    <source>
        <dbReference type="Proteomes" id="UP000824281"/>
    </source>
</evidence>
<keyword evidence="4" id="KW-1185">Reference proteome</keyword>
<protein>
    <submittedName>
        <fullName evidence="3">Uncharacterized protein</fullName>
    </submittedName>
</protein>
<reference evidence="3 4" key="1">
    <citation type="submission" date="2021-08" db="EMBL/GenBank/DDBJ databases">
        <title>Comparative Genomics Analysis of the Genus Qipengyuania Reveals Extensive Genetic Diversity and Metabolic Versatility, Including the Description of Fifteen Novel Species.</title>
        <authorList>
            <person name="Liu Y."/>
        </authorList>
    </citation>
    <scope>NUCLEOTIDE SEQUENCE [LARGE SCALE GENOMIC DNA]</scope>
    <source>
        <strain evidence="3 4">1NDH13</strain>
    </source>
</reference>
<dbReference type="EMBL" id="CP081295">
    <property type="protein sequence ID" value="QZD90317.1"/>
    <property type="molecule type" value="Genomic_DNA"/>
</dbReference>
<evidence type="ECO:0000313" key="3">
    <source>
        <dbReference type="EMBL" id="QZD90317.1"/>
    </source>
</evidence>
<dbReference type="PROSITE" id="PS51257">
    <property type="entry name" value="PROKAR_LIPOPROTEIN"/>
    <property type="match status" value="1"/>
</dbReference>
<feature type="compositionally biased region" description="Low complexity" evidence="1">
    <location>
        <begin position="66"/>
        <end position="75"/>
    </location>
</feature>
<feature type="region of interest" description="Disordered" evidence="1">
    <location>
        <begin position="19"/>
        <end position="104"/>
    </location>
</feature>
<feature type="chain" id="PRO_5046878058" evidence="2">
    <location>
        <begin position="16"/>
        <end position="104"/>
    </location>
</feature>
<evidence type="ECO:0000256" key="2">
    <source>
        <dbReference type="SAM" id="SignalP"/>
    </source>
</evidence>
<accession>A0ABX8ZMU5</accession>
<evidence type="ECO:0000256" key="1">
    <source>
        <dbReference type="SAM" id="MobiDB-lite"/>
    </source>
</evidence>
<keyword evidence="2" id="KW-0732">Signal</keyword>
<name>A0ABX8ZMU5_9SPHN</name>